<sequence length="251" mass="27129">MPSWAQALLESWVRERRRSVDTTANMSISLGSMSSAPPGMLKQLAYRIKECLDHSPGLANAINPLVSVERTGVTDVKDGFYLAEYAGGRRIAQIYLKHIPTGHSLLSDHLLSCPGAMTLLVIADAASCGKLAAQAQRLVATADLPAAVMTQDSVVVYSPLAHKINMAADVPEKRSPSNPFAVYEPIVFDAMAPEFRCCGGYDAKAYVARLGKKTKFAIVRADFYVFATAKNDKQLTKCLEILANRVGNGPI</sequence>
<evidence type="ECO:0000313" key="1">
    <source>
        <dbReference type="EMBL" id="KAJ3494228.1"/>
    </source>
</evidence>
<protein>
    <submittedName>
        <fullName evidence="1">Uncharacterized protein</fullName>
    </submittedName>
</protein>
<organism evidence="1 2">
    <name type="scientific">Lecanicillium saksenae</name>
    <dbReference type="NCBI Taxonomy" id="468837"/>
    <lineage>
        <taxon>Eukaryota</taxon>
        <taxon>Fungi</taxon>
        <taxon>Dikarya</taxon>
        <taxon>Ascomycota</taxon>
        <taxon>Pezizomycotina</taxon>
        <taxon>Sordariomycetes</taxon>
        <taxon>Hypocreomycetidae</taxon>
        <taxon>Hypocreales</taxon>
        <taxon>Cordycipitaceae</taxon>
        <taxon>Lecanicillium</taxon>
    </lineage>
</organism>
<name>A0ACC1QZU4_9HYPO</name>
<dbReference type="Proteomes" id="UP001148737">
    <property type="component" value="Unassembled WGS sequence"/>
</dbReference>
<comment type="caution">
    <text evidence="1">The sequence shown here is derived from an EMBL/GenBank/DDBJ whole genome shotgun (WGS) entry which is preliminary data.</text>
</comment>
<proteinExistence type="predicted"/>
<gene>
    <name evidence="1" type="ORF">NLG97_g4213</name>
</gene>
<reference evidence="1" key="1">
    <citation type="submission" date="2022-07" db="EMBL/GenBank/DDBJ databases">
        <title>Genome Sequence of Lecanicillium saksenae.</title>
        <authorList>
            <person name="Buettner E."/>
        </authorList>
    </citation>
    <scope>NUCLEOTIDE SEQUENCE</scope>
    <source>
        <strain evidence="1">VT-O1</strain>
    </source>
</reference>
<dbReference type="EMBL" id="JANAKD010000400">
    <property type="protein sequence ID" value="KAJ3494228.1"/>
    <property type="molecule type" value="Genomic_DNA"/>
</dbReference>
<keyword evidence="2" id="KW-1185">Reference proteome</keyword>
<evidence type="ECO:0000313" key="2">
    <source>
        <dbReference type="Proteomes" id="UP001148737"/>
    </source>
</evidence>
<accession>A0ACC1QZU4</accession>